<dbReference type="InterPro" id="IPR000531">
    <property type="entry name" value="Beta-barrel_TonB"/>
</dbReference>
<evidence type="ECO:0000256" key="3">
    <source>
        <dbReference type="ARBA" id="ARBA00022452"/>
    </source>
</evidence>
<evidence type="ECO:0000256" key="9">
    <source>
        <dbReference type="ARBA" id="ARBA00023237"/>
    </source>
</evidence>
<feature type="domain" description="Secretin/TonB short N-terminal" evidence="12">
    <location>
        <begin position="70"/>
        <end position="121"/>
    </location>
</feature>
<dbReference type="PROSITE" id="PS52016">
    <property type="entry name" value="TONB_DEPENDENT_REC_3"/>
    <property type="match status" value="1"/>
</dbReference>
<evidence type="ECO:0000256" key="6">
    <source>
        <dbReference type="ARBA" id="ARBA00023004"/>
    </source>
</evidence>
<dbReference type="FunFam" id="2.170.130.10:FF:000008">
    <property type="entry name" value="SusC/RagA family TonB-linked outer membrane protein"/>
    <property type="match status" value="1"/>
</dbReference>
<dbReference type="SMART" id="SM00965">
    <property type="entry name" value="STN"/>
    <property type="match status" value="1"/>
</dbReference>
<dbReference type="Gene3D" id="2.40.170.20">
    <property type="entry name" value="TonB-dependent receptor, beta-barrel domain"/>
    <property type="match status" value="1"/>
</dbReference>
<organism evidence="13 14">
    <name type="scientific">Mangrovibacterium diazotrophicum</name>
    <dbReference type="NCBI Taxonomy" id="1261403"/>
    <lineage>
        <taxon>Bacteria</taxon>
        <taxon>Pseudomonadati</taxon>
        <taxon>Bacteroidota</taxon>
        <taxon>Bacteroidia</taxon>
        <taxon>Marinilabiliales</taxon>
        <taxon>Prolixibacteraceae</taxon>
        <taxon>Mangrovibacterium</taxon>
    </lineage>
</organism>
<dbReference type="Pfam" id="PF07660">
    <property type="entry name" value="STN"/>
    <property type="match status" value="1"/>
</dbReference>
<keyword evidence="8 10" id="KW-0472">Membrane</keyword>
<keyword evidence="6" id="KW-0408">Iron</keyword>
<dbReference type="Pfam" id="PF00593">
    <property type="entry name" value="TonB_dep_Rec_b-barrel"/>
    <property type="match status" value="1"/>
</dbReference>
<evidence type="ECO:0000256" key="7">
    <source>
        <dbReference type="ARBA" id="ARBA00023077"/>
    </source>
</evidence>
<dbReference type="FunFam" id="2.60.40.1120:FF:000003">
    <property type="entry name" value="Outer membrane protein Omp121"/>
    <property type="match status" value="1"/>
</dbReference>
<evidence type="ECO:0000256" key="5">
    <source>
        <dbReference type="ARBA" id="ARBA00022692"/>
    </source>
</evidence>
<dbReference type="NCBIfam" id="TIGR04056">
    <property type="entry name" value="OMP_RagA_SusC"/>
    <property type="match status" value="1"/>
</dbReference>
<evidence type="ECO:0000256" key="8">
    <source>
        <dbReference type="ARBA" id="ARBA00023136"/>
    </source>
</evidence>
<reference evidence="13 14" key="1">
    <citation type="submission" date="2018-09" db="EMBL/GenBank/DDBJ databases">
        <title>Genomic Encyclopedia of Archaeal and Bacterial Type Strains, Phase II (KMG-II): from individual species to whole genera.</title>
        <authorList>
            <person name="Goeker M."/>
        </authorList>
    </citation>
    <scope>NUCLEOTIDE SEQUENCE [LARGE SCALE GENOMIC DNA]</scope>
    <source>
        <strain evidence="13 14">DSM 27148</strain>
    </source>
</reference>
<dbReference type="InterPro" id="IPR036942">
    <property type="entry name" value="Beta-barrel_TonB_sf"/>
</dbReference>
<accession>A0A419VXK8</accession>
<dbReference type="AlphaFoldDB" id="A0A419VXK8"/>
<dbReference type="GO" id="GO:0009279">
    <property type="term" value="C:cell outer membrane"/>
    <property type="evidence" value="ECO:0007669"/>
    <property type="project" value="UniProtKB-SubCell"/>
</dbReference>
<dbReference type="EMBL" id="RAPN01000003">
    <property type="protein sequence ID" value="RKD87971.1"/>
    <property type="molecule type" value="Genomic_DNA"/>
</dbReference>
<comment type="similarity">
    <text evidence="10 11">Belongs to the TonB-dependent receptor family.</text>
</comment>
<keyword evidence="14" id="KW-1185">Reference proteome</keyword>
<evidence type="ECO:0000313" key="14">
    <source>
        <dbReference type="Proteomes" id="UP000283387"/>
    </source>
</evidence>
<dbReference type="InterPro" id="IPR037066">
    <property type="entry name" value="Plug_dom_sf"/>
</dbReference>
<evidence type="ECO:0000259" key="12">
    <source>
        <dbReference type="SMART" id="SM00965"/>
    </source>
</evidence>
<dbReference type="Gene3D" id="2.170.130.10">
    <property type="entry name" value="TonB-dependent receptor, plug domain"/>
    <property type="match status" value="1"/>
</dbReference>
<evidence type="ECO:0000256" key="1">
    <source>
        <dbReference type="ARBA" id="ARBA00004571"/>
    </source>
</evidence>
<keyword evidence="4" id="KW-0406">Ion transport</keyword>
<gene>
    <name evidence="13" type="ORF">BC643_3983</name>
</gene>
<dbReference type="Proteomes" id="UP000283387">
    <property type="component" value="Unassembled WGS sequence"/>
</dbReference>
<keyword evidence="9 10" id="KW-0998">Cell outer membrane</keyword>
<dbReference type="SUPFAM" id="SSF49464">
    <property type="entry name" value="Carboxypeptidase regulatory domain-like"/>
    <property type="match status" value="1"/>
</dbReference>
<keyword evidence="7 11" id="KW-0798">TonB box</keyword>
<dbReference type="InterPro" id="IPR008969">
    <property type="entry name" value="CarboxyPept-like_regulatory"/>
</dbReference>
<dbReference type="SUPFAM" id="SSF56935">
    <property type="entry name" value="Porins"/>
    <property type="match status" value="1"/>
</dbReference>
<protein>
    <submittedName>
        <fullName evidence="13">TonB-linked SusC/RagA family outer membrane protein</fullName>
    </submittedName>
</protein>
<dbReference type="InterPro" id="IPR023997">
    <property type="entry name" value="TonB-dep_OMP_SusC/RagA_CS"/>
</dbReference>
<proteinExistence type="inferred from homology"/>
<dbReference type="InterPro" id="IPR011662">
    <property type="entry name" value="Secretin/TonB_short_N"/>
</dbReference>
<dbReference type="InterPro" id="IPR039426">
    <property type="entry name" value="TonB-dep_rcpt-like"/>
</dbReference>
<evidence type="ECO:0000256" key="11">
    <source>
        <dbReference type="RuleBase" id="RU003357"/>
    </source>
</evidence>
<sequence length="1194" mass="132406">MKKKTFCDNNRLLYDLLRLNRIMKLTTLLLLISFMSVQAVGFSQAANLNINMANSTVKDVLREIEDQTEYFFMYNDSKIDVQRKVDMNLENKSVEEVLNALFEGTGTSYVIKNRQIVLYPEKQSTPGTPKPVKSEQGIKSVTGRVIDTGGLPLPGVTVMVKGTTNGTITDVEGNYTLNDLPANATLIFSFVGMKMQEVGVTKQTMNITMEEESIGLEEVVAIGYGTVRKKDLTGSVASVQGETLSKIPVSNTAEALSGRLAGVQITTADGSPDAEIIVRVRGGGSITGDNTPLYIVDGFPVSNINDIAPTDIESINVLKDASSTAIYGSQGANGVIIITTKSAKGGKTQVSYNGYLQTKSLKNRLDVLDPYEYVMLNYELAALSGEDGIKGFEKRFGVYDDLDLYKYEKGIDWQDDMFGADVLSQQHNISIQGGAEKTKYSLSSTYTKNGGLMENNDYTRYNVNFKLDHQLWDNLRLDVNARIADTEVNGSGTSGGTYKVRTSDAITKGPVNGLEDQIVIDPGTLADDEYDQWVKNNLTLSEQAAQYWKRKNQKSFAFTGALTWNILKSLTYRLEGGYTYGFDDNQSYWGKYTSNASYVGGEPLIDWEQSKSIRLREAQTVTYDFSSGNHKFDAMVGQEINSSQTKATDIYATNYSDDLSPEKIFANLGLTGGVPSISSSFSDKYNKASFFGRVNYIFADKYYVTATFRADGSTKFAEGNRWGYFPAGAIAWRVNKESFMQGTENWLSDLKLRISYGEAGNDKIGSTLYKLSYKIDDRKAYGIGDQLASYYVPKNSELPNPNLKWETTITRNIGLDFGFFNQRLSGTLEAYKNSADDLLIKRNIVAPGYDSTYENIGSTSTKGIELTLEGHIIKGKNFDLRGNFNFGFYKSNVDRLAPGIEEQSYASGWAGTDNKGYYDYKIRVGDPVGLIYGWVTDGYYTTDDFSSYDEVNDEYILKDGVANIGMLGGRIGVRPGTVKLKDLDNSGFVDDNDRKVIGNATPDFYGGFGLSSTFYGFDASVLFNFVYGNDIYNANKIASTQQYRTSYPNMLSMMDVDNRYTYLNRETGEIITDLETLKAINEGDNAKALWSPFSFGNATAVPHSWAIEDGSFLRLQNVTVGYTIPSQLTRKINIQRFRVYTTVNNVWTLTNYSGYDPEVSSPVRNSSTSSLTPGVDYSSYPKSLSWTFGVNVTF</sequence>
<dbReference type="Pfam" id="PF07715">
    <property type="entry name" value="Plug"/>
    <property type="match status" value="1"/>
</dbReference>
<keyword evidence="4" id="KW-0410">Iron transport</keyword>
<dbReference type="GO" id="GO:0006826">
    <property type="term" value="P:iron ion transport"/>
    <property type="evidence" value="ECO:0007669"/>
    <property type="project" value="UniProtKB-KW"/>
</dbReference>
<comment type="subcellular location">
    <subcellularLocation>
        <location evidence="1 10">Cell outer membrane</location>
        <topology evidence="1 10">Multi-pass membrane protein</topology>
    </subcellularLocation>
</comment>
<dbReference type="InterPro" id="IPR012910">
    <property type="entry name" value="Plug_dom"/>
</dbReference>
<evidence type="ECO:0000256" key="4">
    <source>
        <dbReference type="ARBA" id="ARBA00022496"/>
    </source>
</evidence>
<dbReference type="NCBIfam" id="TIGR04057">
    <property type="entry name" value="SusC_RagA_signa"/>
    <property type="match status" value="1"/>
</dbReference>
<comment type="caution">
    <text evidence="13">The sequence shown here is derived from an EMBL/GenBank/DDBJ whole genome shotgun (WGS) entry which is preliminary data.</text>
</comment>
<dbReference type="InterPro" id="IPR023996">
    <property type="entry name" value="TonB-dep_OMP_SusC/RagA"/>
</dbReference>
<dbReference type="Gene3D" id="2.60.40.1120">
    <property type="entry name" value="Carboxypeptidase-like, regulatory domain"/>
    <property type="match status" value="1"/>
</dbReference>
<dbReference type="Pfam" id="PF13715">
    <property type="entry name" value="CarbopepD_reg_2"/>
    <property type="match status" value="1"/>
</dbReference>
<evidence type="ECO:0000256" key="2">
    <source>
        <dbReference type="ARBA" id="ARBA00022448"/>
    </source>
</evidence>
<keyword evidence="3 10" id="KW-1134">Transmembrane beta strand</keyword>
<evidence type="ECO:0000313" key="13">
    <source>
        <dbReference type="EMBL" id="RKD87971.1"/>
    </source>
</evidence>
<name>A0A419VXK8_9BACT</name>
<evidence type="ECO:0000256" key="10">
    <source>
        <dbReference type="PROSITE-ProRule" id="PRU01360"/>
    </source>
</evidence>
<keyword evidence="2 10" id="KW-0813">Transport</keyword>
<keyword evidence="5 10" id="KW-0812">Transmembrane</keyword>